<proteinExistence type="predicted"/>
<reference evidence="2 3" key="1">
    <citation type="submission" date="2012-08" db="EMBL/GenBank/DDBJ databases">
        <authorList>
            <person name="Harkins D.M."/>
            <person name="Durkin A.S."/>
            <person name="Selengut J.D."/>
            <person name="Sanka R."/>
            <person name="DePew J."/>
            <person name="Purushe J."/>
            <person name="Matthias M.A."/>
            <person name="Vinetz J.M."/>
            <person name="Sutton G.G."/>
            <person name="Nelson W.C."/>
            <person name="Fouts D.E."/>
        </authorList>
    </citation>
    <scope>NUCLEOTIDE SEQUENCE [LARGE SCALE GENOMIC DNA]</scope>
    <source>
        <strain evidence="2 3">MMD4847</strain>
    </source>
</reference>
<comment type="caution">
    <text evidence="2">The sequence shown here is derived from an EMBL/GenBank/DDBJ whole genome shotgun (WGS) entry which is preliminary data.</text>
</comment>
<dbReference type="PANTHER" id="PTHR35038:SF8">
    <property type="entry name" value="C-TYPE POLYHEME CYTOCHROME OMCC"/>
    <property type="match status" value="1"/>
</dbReference>
<dbReference type="EMBL" id="AHOM02000010">
    <property type="protein sequence ID" value="EJZ40383.1"/>
    <property type="molecule type" value="Genomic_DNA"/>
</dbReference>
<dbReference type="InterPro" id="IPR036280">
    <property type="entry name" value="Multihaem_cyt_sf"/>
</dbReference>
<dbReference type="Proteomes" id="UP000018720">
    <property type="component" value="Unassembled WGS sequence"/>
</dbReference>
<protein>
    <submittedName>
        <fullName evidence="2">Cytochrome c554 and C-prime</fullName>
    </submittedName>
</protein>
<evidence type="ECO:0000256" key="1">
    <source>
        <dbReference type="ARBA" id="ARBA00022729"/>
    </source>
</evidence>
<organism evidence="2 3">
    <name type="scientific">Leptospira licerasiae str. MMD4847</name>
    <dbReference type="NCBI Taxonomy" id="1049971"/>
    <lineage>
        <taxon>Bacteria</taxon>
        <taxon>Pseudomonadati</taxon>
        <taxon>Spirochaetota</taxon>
        <taxon>Spirochaetia</taxon>
        <taxon>Leptospirales</taxon>
        <taxon>Leptospiraceae</taxon>
        <taxon>Leptospira</taxon>
    </lineage>
</organism>
<name>A0ABN0H4B6_9LEPT</name>
<evidence type="ECO:0000313" key="2">
    <source>
        <dbReference type="EMBL" id="EJZ40383.1"/>
    </source>
</evidence>
<gene>
    <name evidence="2" type="ORF">LEP1GSC178_1508</name>
</gene>
<evidence type="ECO:0000313" key="3">
    <source>
        <dbReference type="Proteomes" id="UP000018720"/>
    </source>
</evidence>
<dbReference type="Gene3D" id="1.10.1130.10">
    <property type="entry name" value="Flavocytochrome C3, Chain A"/>
    <property type="match status" value="1"/>
</dbReference>
<keyword evidence="3" id="KW-1185">Reference proteome</keyword>
<dbReference type="SUPFAM" id="SSF48695">
    <property type="entry name" value="Multiheme cytochromes"/>
    <property type="match status" value="1"/>
</dbReference>
<dbReference type="InterPro" id="IPR051829">
    <property type="entry name" value="Multiheme_Cytochr_ET"/>
</dbReference>
<keyword evidence="1" id="KW-0732">Signal</keyword>
<dbReference type="PANTHER" id="PTHR35038">
    <property type="entry name" value="DISSIMILATORY SULFITE REDUCTASE SIRA"/>
    <property type="match status" value="1"/>
</dbReference>
<accession>A0ABN0H4B6</accession>
<sequence length="402" mass="46091">MRRINSSFFFAAIFAAAFFLLFCKGEGFHQRHWAFPLESQGSITVDPNPASCGSCHLQQFGSWKSTLHSRATGPGFLWQLPRIGKHGSENCMNCHSPNPEVKSLLMSRLGWGEVSGSDWKSGSEENGVQCASCHLRKGKVYGPFPKDGGNGRIFQNLNIPHQGFIPKKEFEESEFCKNCHQSPETSKQVNGKFLMDTYGQWRRSEFARSNVQCQNCHMPDRKHEWKGISDPEMVKRGVQTSLQVVTKKEEAEIIAELKNSGVGHSFPSYSVPKVYLEIWTETIKGEKRKISEKTLGWMLDLELQREIFDTRLPQGGSALLQVHLSKEEFSKLKRVEFIVIVDPKEYYKRMFQDNWDYRDSFQEETKPWVLPNLRKALEEANSARYELVRSEWKNVGIPTSNP</sequence>